<dbReference type="AlphaFoldDB" id="A0A4P6P3V0"/>
<dbReference type="Gene3D" id="6.10.250.3200">
    <property type="match status" value="1"/>
</dbReference>
<sequence length="203" mass="22262">MSDLSQNYFVSVAEIAAKLDQATQIAQQLSLTASNARAVALRAGEKAAGFRPLTDFIDRLADITIRSSKRINKLAAILSQTSAEKVRADGAMKHFNSVYILAKDSPFINSLDKVYLRCKSAQQSLDNTYKKQIDQLSDELSELSNELRNAVILATLSRVEASQAGSEYQDALVNVADNVEGAAGKIKDHINYSQQMVAELDEY</sequence>
<keyword evidence="3" id="KW-1185">Reference proteome</keyword>
<protein>
    <submittedName>
        <fullName evidence="2">Chemotaxis protein</fullName>
    </submittedName>
</protein>
<keyword evidence="1" id="KW-0175">Coiled coil</keyword>
<dbReference type="OrthoDB" id="8442309at2"/>
<dbReference type="EMBL" id="CP034759">
    <property type="protein sequence ID" value="QBG36256.1"/>
    <property type="molecule type" value="Genomic_DNA"/>
</dbReference>
<name>A0A4P6P3V0_9GAMM</name>
<evidence type="ECO:0000313" key="3">
    <source>
        <dbReference type="Proteomes" id="UP000290244"/>
    </source>
</evidence>
<feature type="coiled-coil region" evidence="1">
    <location>
        <begin position="126"/>
        <end position="153"/>
    </location>
</feature>
<evidence type="ECO:0000256" key="1">
    <source>
        <dbReference type="SAM" id="Coils"/>
    </source>
</evidence>
<reference evidence="2 3" key="1">
    <citation type="submission" date="2018-12" db="EMBL/GenBank/DDBJ databases">
        <title>Complete genome of Litorilituus sediminis.</title>
        <authorList>
            <person name="Liu A."/>
            <person name="Rong J."/>
        </authorList>
    </citation>
    <scope>NUCLEOTIDE SEQUENCE [LARGE SCALE GENOMIC DNA]</scope>
    <source>
        <strain evidence="2 3">JCM 17549</strain>
    </source>
</reference>
<evidence type="ECO:0000313" key="2">
    <source>
        <dbReference type="EMBL" id="QBG36256.1"/>
    </source>
</evidence>
<organism evidence="2 3">
    <name type="scientific">Litorilituus sediminis</name>
    <dbReference type="NCBI Taxonomy" id="718192"/>
    <lineage>
        <taxon>Bacteria</taxon>
        <taxon>Pseudomonadati</taxon>
        <taxon>Pseudomonadota</taxon>
        <taxon>Gammaproteobacteria</taxon>
        <taxon>Alteromonadales</taxon>
        <taxon>Colwelliaceae</taxon>
        <taxon>Litorilituus</taxon>
    </lineage>
</organism>
<proteinExistence type="predicted"/>
<dbReference type="RefSeq" id="WP_130602236.1">
    <property type="nucleotide sequence ID" value="NZ_CP034759.1"/>
</dbReference>
<dbReference type="KEGG" id="lsd:EMK97_11285"/>
<dbReference type="SUPFAM" id="SSF58104">
    <property type="entry name" value="Methyl-accepting chemotaxis protein (MCP) signaling domain"/>
    <property type="match status" value="1"/>
</dbReference>
<gene>
    <name evidence="2" type="ORF">EMK97_11285</name>
</gene>
<accession>A0A4P6P3V0</accession>
<dbReference type="Proteomes" id="UP000290244">
    <property type="component" value="Chromosome"/>
</dbReference>